<proteinExistence type="predicted"/>
<protein>
    <submittedName>
        <fullName evidence="1">Uncharacterized protein</fullName>
    </submittedName>
</protein>
<comment type="caution">
    <text evidence="1">The sequence shown here is derived from an EMBL/GenBank/DDBJ whole genome shotgun (WGS) entry which is preliminary data.</text>
</comment>
<name>A0ACC3NMN8_9PEZI</name>
<dbReference type="Proteomes" id="UP001281147">
    <property type="component" value="Unassembled WGS sequence"/>
</dbReference>
<accession>A0ACC3NMN8</accession>
<reference evidence="1" key="1">
    <citation type="submission" date="2023-07" db="EMBL/GenBank/DDBJ databases">
        <title>Black Yeasts Isolated from many extreme environments.</title>
        <authorList>
            <person name="Coleine C."/>
            <person name="Stajich J.E."/>
            <person name="Selbmann L."/>
        </authorList>
    </citation>
    <scope>NUCLEOTIDE SEQUENCE</scope>
    <source>
        <strain evidence="1">CCFEE 5714</strain>
    </source>
</reference>
<organism evidence="1 2">
    <name type="scientific">Vermiconidia calcicola</name>
    <dbReference type="NCBI Taxonomy" id="1690605"/>
    <lineage>
        <taxon>Eukaryota</taxon>
        <taxon>Fungi</taxon>
        <taxon>Dikarya</taxon>
        <taxon>Ascomycota</taxon>
        <taxon>Pezizomycotina</taxon>
        <taxon>Dothideomycetes</taxon>
        <taxon>Dothideomycetidae</taxon>
        <taxon>Mycosphaerellales</taxon>
        <taxon>Extremaceae</taxon>
        <taxon>Vermiconidia</taxon>
    </lineage>
</organism>
<gene>
    <name evidence="1" type="ORF">LTR37_005348</name>
</gene>
<evidence type="ECO:0000313" key="2">
    <source>
        <dbReference type="Proteomes" id="UP001281147"/>
    </source>
</evidence>
<evidence type="ECO:0000313" key="1">
    <source>
        <dbReference type="EMBL" id="KAK3718233.1"/>
    </source>
</evidence>
<keyword evidence="2" id="KW-1185">Reference proteome</keyword>
<dbReference type="EMBL" id="JAUTXU010000033">
    <property type="protein sequence ID" value="KAK3718233.1"/>
    <property type="molecule type" value="Genomic_DNA"/>
</dbReference>
<sequence>MAQPLLNMFQNPEDVHPLRPRDGTPTFWATARCDEEGYSSDDEWTTSMHILKDFDLSTGWQRADRVSIPNNRFLLPEYRPPAKPMKTARRGFMMEDADTIISLSPHQEDCLLVRSDLLKQSHPFFDAGFSRWSSNQLTVPVVVGDYTIKYRRRLRGQSASRNGRQCGKSGNVHLARPYSRRSMSPNLIGEALSRCLQQMMDYSSCRPAYTKIGFALLCGYPAKLYRKGSQAVMPGLHRESTRAIIVMELVNWIHNYSSFTALGPQVERFILGPKIGKQFVREYPHTFLRIANRIKGEELFRTAVAGSVADYFDQYEEHWICVEEEPIPEDDPEYQPHPREGLAGNLGHDYELVFHVLRMRDQVSQRFRKVFDDVMKIGTMKLGKGCGKQENLAARMWHEAVSSYVHPSETYTMEALWEISRYDFTSRNLFVTHRCRFHCHDVDFSDKDMKEKSFQQLAMIVEEAKS</sequence>